<accession>A0A232EGW4</accession>
<evidence type="ECO:0008006" key="4">
    <source>
        <dbReference type="Google" id="ProtNLM"/>
    </source>
</evidence>
<keyword evidence="3" id="KW-1185">Reference proteome</keyword>
<reference evidence="2 3" key="1">
    <citation type="journal article" date="2017" name="Curr. Biol.">
        <title>The Evolution of Venom by Co-option of Single-Copy Genes.</title>
        <authorList>
            <person name="Martinson E.O."/>
            <person name="Mrinalini"/>
            <person name="Kelkar Y.D."/>
            <person name="Chang C.H."/>
            <person name="Werren J.H."/>
        </authorList>
    </citation>
    <scope>NUCLEOTIDE SEQUENCE [LARGE SCALE GENOMIC DNA]</scope>
    <source>
        <strain evidence="2 3">Alberta</strain>
        <tissue evidence="2">Whole body</tissue>
    </source>
</reference>
<evidence type="ECO:0000256" key="1">
    <source>
        <dbReference type="SAM" id="SignalP"/>
    </source>
</evidence>
<protein>
    <recommendedName>
        <fullName evidence="4">Attacin C-terminal domain-containing protein</fullName>
    </recommendedName>
</protein>
<feature type="signal peptide" evidence="1">
    <location>
        <begin position="1"/>
        <end position="19"/>
    </location>
</feature>
<name>A0A232EGW4_9HYME</name>
<gene>
    <name evidence="2" type="ORF">TSAR_006998</name>
</gene>
<dbReference type="EMBL" id="NNAY01004654">
    <property type="protein sequence ID" value="OXU17597.1"/>
    <property type="molecule type" value="Genomic_DNA"/>
</dbReference>
<comment type="caution">
    <text evidence="2">The sequence shown here is derived from an EMBL/GenBank/DDBJ whole genome shotgun (WGS) entry which is preliminary data.</text>
</comment>
<evidence type="ECO:0000313" key="3">
    <source>
        <dbReference type="Proteomes" id="UP000215335"/>
    </source>
</evidence>
<organism evidence="2 3">
    <name type="scientific">Trichomalopsis sarcophagae</name>
    <dbReference type="NCBI Taxonomy" id="543379"/>
    <lineage>
        <taxon>Eukaryota</taxon>
        <taxon>Metazoa</taxon>
        <taxon>Ecdysozoa</taxon>
        <taxon>Arthropoda</taxon>
        <taxon>Hexapoda</taxon>
        <taxon>Insecta</taxon>
        <taxon>Pterygota</taxon>
        <taxon>Neoptera</taxon>
        <taxon>Endopterygota</taxon>
        <taxon>Hymenoptera</taxon>
        <taxon>Apocrita</taxon>
        <taxon>Proctotrupomorpha</taxon>
        <taxon>Chalcidoidea</taxon>
        <taxon>Pteromalidae</taxon>
        <taxon>Pteromalinae</taxon>
        <taxon>Trichomalopsis</taxon>
    </lineage>
</organism>
<keyword evidence="1" id="KW-0732">Signal</keyword>
<dbReference type="AlphaFoldDB" id="A0A232EGW4"/>
<evidence type="ECO:0000313" key="2">
    <source>
        <dbReference type="EMBL" id="OXU17597.1"/>
    </source>
</evidence>
<proteinExistence type="predicted"/>
<feature type="chain" id="PRO_5013167125" description="Attacin C-terminal domain-containing protein" evidence="1">
    <location>
        <begin position="20"/>
        <end position="247"/>
    </location>
</feature>
<dbReference type="Proteomes" id="UP000215335">
    <property type="component" value="Unassembled WGS sequence"/>
</dbReference>
<sequence length="247" mass="25901">MKLLAALLLGVVVATLAAASNDSVHDSTILDRLARDKRSLGIDESFKKDVEIKTKSGTSIKISKSVSYNDGGAVAHLPMLIDSIGTNKVRVLQQLQNKRNYITGGVQAVVGTGGQGVGEDVGTGSHAGNGHVAVGGQIGTGGQIVTGGQIGIVEAQVDPHGVLSAQRNRQSFLHGLSQLIHYKHELNKQRLINMVHGVSIGSLESFLARKRAVHVEKMARKVIALSKIKPIGAPCCPTGPCCPENQG</sequence>